<dbReference type="AlphaFoldDB" id="A0ABD3XFG2"/>
<dbReference type="InterPro" id="IPR052598">
    <property type="entry name" value="IgSF_CEA-related"/>
</dbReference>
<dbReference type="SUPFAM" id="SSF48726">
    <property type="entry name" value="Immunoglobulin"/>
    <property type="match status" value="2"/>
</dbReference>
<evidence type="ECO:0000256" key="4">
    <source>
        <dbReference type="ARBA" id="ARBA00023319"/>
    </source>
</evidence>
<dbReference type="PANTHER" id="PTHR44337:SF13">
    <property type="entry name" value="IMMUNOGLOBULIN SUPERFAMILY MEMBER 23"/>
    <property type="match status" value="1"/>
</dbReference>
<feature type="chain" id="PRO_5044819103" description="Ig-like domain-containing protein" evidence="5">
    <location>
        <begin position="25"/>
        <end position="427"/>
    </location>
</feature>
<dbReference type="Proteomes" id="UP001634394">
    <property type="component" value="Unassembled WGS sequence"/>
</dbReference>
<comment type="caution">
    <text evidence="7">The sequence shown here is derived from an EMBL/GenBank/DDBJ whole genome shotgun (WGS) entry which is preliminary data.</text>
</comment>
<keyword evidence="4" id="KW-0393">Immunoglobulin domain</keyword>
<dbReference type="InterPro" id="IPR007110">
    <property type="entry name" value="Ig-like_dom"/>
</dbReference>
<reference evidence="7 8" key="1">
    <citation type="submission" date="2024-11" db="EMBL/GenBank/DDBJ databases">
        <title>Chromosome-level genome assembly of the freshwater bivalve Anodonta woodiana.</title>
        <authorList>
            <person name="Chen X."/>
        </authorList>
    </citation>
    <scope>NUCLEOTIDE SEQUENCE [LARGE SCALE GENOMIC DNA]</scope>
    <source>
        <strain evidence="7">MN2024</strain>
        <tissue evidence="7">Gills</tissue>
    </source>
</reference>
<evidence type="ECO:0000256" key="5">
    <source>
        <dbReference type="SAM" id="SignalP"/>
    </source>
</evidence>
<dbReference type="EMBL" id="JBJQND010000002">
    <property type="protein sequence ID" value="KAL3884306.1"/>
    <property type="molecule type" value="Genomic_DNA"/>
</dbReference>
<evidence type="ECO:0000256" key="3">
    <source>
        <dbReference type="ARBA" id="ARBA00023180"/>
    </source>
</evidence>
<keyword evidence="1 5" id="KW-0732">Signal</keyword>
<proteinExistence type="predicted"/>
<dbReference type="InterPro" id="IPR013783">
    <property type="entry name" value="Ig-like_fold"/>
</dbReference>
<accession>A0ABD3XFG2</accession>
<name>A0ABD3XFG2_SINWO</name>
<sequence>MAGLRTPALAVLLCLHWHHVIVKAGTLFAVPGDDVFFNISISIVASTDGFISVNKGLDDKHNVMVFLDIISPPVISGAYRGRINFTGNIRLTEMYFWLYNVSIEDAGEFRVVPVGIRKVFGSQILAVAGHPGNPTIVERTIPQVYKDHTLECEALSSSRPETNGYNMSFIWKLNGTTLVNNIVRIVKGKTLIIRRLQREDRFDKFTCIAYDSDRLPSNESMYYQIDPYYGPAEELTLDPPNRTYFVDEGSVLASITCSADCHPDCILSWDRDERHGAKLNLSVIDKTKNGNYRCTAKNPVTHVSFTTALEVILTSSKNGCLPDICTDGKCSLSYVIRRSEHRSSAQDHCPNLHINVVDVLITCANYIAMNLAIRPGKQRSFGRWRQQFRYRRTLTQEIVPLAETTLKSDSFRMNITLVRYARQPHGV</sequence>
<evidence type="ECO:0000259" key="6">
    <source>
        <dbReference type="PROSITE" id="PS50835"/>
    </source>
</evidence>
<evidence type="ECO:0000256" key="1">
    <source>
        <dbReference type="ARBA" id="ARBA00022729"/>
    </source>
</evidence>
<keyword evidence="3" id="KW-0325">Glycoprotein</keyword>
<dbReference type="PROSITE" id="PS50835">
    <property type="entry name" value="IG_LIKE"/>
    <property type="match status" value="1"/>
</dbReference>
<evidence type="ECO:0000313" key="8">
    <source>
        <dbReference type="Proteomes" id="UP001634394"/>
    </source>
</evidence>
<keyword evidence="8" id="KW-1185">Reference proteome</keyword>
<feature type="domain" description="Ig-like" evidence="6">
    <location>
        <begin position="231"/>
        <end position="306"/>
    </location>
</feature>
<dbReference type="Gene3D" id="2.60.40.10">
    <property type="entry name" value="Immunoglobulins"/>
    <property type="match status" value="1"/>
</dbReference>
<keyword evidence="2" id="KW-1015">Disulfide bond</keyword>
<feature type="signal peptide" evidence="5">
    <location>
        <begin position="1"/>
        <end position="24"/>
    </location>
</feature>
<evidence type="ECO:0000313" key="7">
    <source>
        <dbReference type="EMBL" id="KAL3884306.1"/>
    </source>
</evidence>
<organism evidence="7 8">
    <name type="scientific">Sinanodonta woodiana</name>
    <name type="common">Chinese pond mussel</name>
    <name type="synonym">Anodonta woodiana</name>
    <dbReference type="NCBI Taxonomy" id="1069815"/>
    <lineage>
        <taxon>Eukaryota</taxon>
        <taxon>Metazoa</taxon>
        <taxon>Spiralia</taxon>
        <taxon>Lophotrochozoa</taxon>
        <taxon>Mollusca</taxon>
        <taxon>Bivalvia</taxon>
        <taxon>Autobranchia</taxon>
        <taxon>Heteroconchia</taxon>
        <taxon>Palaeoheterodonta</taxon>
        <taxon>Unionida</taxon>
        <taxon>Unionoidea</taxon>
        <taxon>Unionidae</taxon>
        <taxon>Unioninae</taxon>
        <taxon>Sinanodonta</taxon>
    </lineage>
</organism>
<protein>
    <recommendedName>
        <fullName evidence="6">Ig-like domain-containing protein</fullName>
    </recommendedName>
</protein>
<gene>
    <name evidence="7" type="ORF">ACJMK2_024454</name>
</gene>
<dbReference type="PANTHER" id="PTHR44337">
    <property type="entry name" value="CARCINOEMBRYONIC ANTIGEN-RELATED CELL ADHESION MOLECULE 8"/>
    <property type="match status" value="1"/>
</dbReference>
<evidence type="ECO:0000256" key="2">
    <source>
        <dbReference type="ARBA" id="ARBA00023157"/>
    </source>
</evidence>
<dbReference type="InterPro" id="IPR036179">
    <property type="entry name" value="Ig-like_dom_sf"/>
</dbReference>